<dbReference type="Gene3D" id="1.25.10.10">
    <property type="entry name" value="Leucine-rich Repeat Variant"/>
    <property type="match status" value="3"/>
</dbReference>
<dbReference type="SMART" id="SM00248">
    <property type="entry name" value="ANK"/>
    <property type="match status" value="3"/>
</dbReference>
<feature type="repeat" description="ARM" evidence="1">
    <location>
        <begin position="148"/>
        <end position="189"/>
    </location>
</feature>
<dbReference type="PROSITE" id="PS50176">
    <property type="entry name" value="ARM_REPEAT"/>
    <property type="match status" value="3"/>
</dbReference>
<dbReference type="InterPro" id="IPR016024">
    <property type="entry name" value="ARM-type_fold"/>
</dbReference>
<dbReference type="InterPro" id="IPR011989">
    <property type="entry name" value="ARM-like"/>
</dbReference>
<dbReference type="InterPro" id="IPR000225">
    <property type="entry name" value="Armadillo"/>
</dbReference>
<feature type="repeat" description="ARM" evidence="1">
    <location>
        <begin position="232"/>
        <end position="266"/>
    </location>
</feature>
<dbReference type="EMBL" id="CALNXI010000710">
    <property type="protein sequence ID" value="CAH3038247.1"/>
    <property type="molecule type" value="Genomic_DNA"/>
</dbReference>
<name>A0ABN8N267_9CNID</name>
<reference evidence="2 3" key="1">
    <citation type="submission" date="2022-05" db="EMBL/GenBank/DDBJ databases">
        <authorList>
            <consortium name="Genoscope - CEA"/>
            <person name="William W."/>
        </authorList>
    </citation>
    <scope>NUCLEOTIDE SEQUENCE [LARGE SCALE GENOMIC DNA]</scope>
</reference>
<gene>
    <name evidence="2" type="ORF">PEVE_00039846</name>
</gene>
<dbReference type="SMART" id="SM00185">
    <property type="entry name" value="ARM"/>
    <property type="match status" value="8"/>
</dbReference>
<organism evidence="2 3">
    <name type="scientific">Porites evermanni</name>
    <dbReference type="NCBI Taxonomy" id="104178"/>
    <lineage>
        <taxon>Eukaryota</taxon>
        <taxon>Metazoa</taxon>
        <taxon>Cnidaria</taxon>
        <taxon>Anthozoa</taxon>
        <taxon>Hexacorallia</taxon>
        <taxon>Scleractinia</taxon>
        <taxon>Fungiina</taxon>
        <taxon>Poritidae</taxon>
        <taxon>Porites</taxon>
    </lineage>
</organism>
<dbReference type="PANTHER" id="PTHR46464:SF2">
    <property type="entry name" value="ANKYRIN AND ARMADILLO REPEAT-CONTAINING PROTEIN"/>
    <property type="match status" value="1"/>
</dbReference>
<dbReference type="SUPFAM" id="SSF48371">
    <property type="entry name" value="ARM repeat"/>
    <property type="match status" value="2"/>
</dbReference>
<dbReference type="PANTHER" id="PTHR46464">
    <property type="entry name" value="ANK_REP_REGION DOMAIN-CONTAINING PROTEIN"/>
    <property type="match status" value="1"/>
</dbReference>
<dbReference type="InterPro" id="IPR002110">
    <property type="entry name" value="Ankyrin_rpt"/>
</dbReference>
<dbReference type="InterPro" id="IPR036770">
    <property type="entry name" value="Ankyrin_rpt-contain_sf"/>
</dbReference>
<dbReference type="Proteomes" id="UP001159427">
    <property type="component" value="Unassembled WGS sequence"/>
</dbReference>
<dbReference type="InterPro" id="IPR043379">
    <property type="entry name" value="ANKAR"/>
</dbReference>
<keyword evidence="3" id="KW-1185">Reference proteome</keyword>
<accession>A0ABN8N267</accession>
<evidence type="ECO:0000313" key="2">
    <source>
        <dbReference type="EMBL" id="CAH3038247.1"/>
    </source>
</evidence>
<protein>
    <recommendedName>
        <fullName evidence="4">Ankyrin and armadillo repeat-containing protein</fullName>
    </recommendedName>
</protein>
<evidence type="ECO:0000256" key="1">
    <source>
        <dbReference type="PROSITE-ProRule" id="PRU00259"/>
    </source>
</evidence>
<dbReference type="Gene3D" id="1.25.40.20">
    <property type="entry name" value="Ankyrin repeat-containing domain"/>
    <property type="match status" value="1"/>
</dbReference>
<dbReference type="Pfam" id="PF00514">
    <property type="entry name" value="Arm"/>
    <property type="match status" value="1"/>
</dbReference>
<feature type="repeat" description="ARM" evidence="1">
    <location>
        <begin position="448"/>
        <end position="477"/>
    </location>
</feature>
<evidence type="ECO:0008006" key="4">
    <source>
        <dbReference type="Google" id="ProtNLM"/>
    </source>
</evidence>
<dbReference type="SUPFAM" id="SSF48403">
    <property type="entry name" value="Ankyrin repeat"/>
    <property type="match status" value="1"/>
</dbReference>
<dbReference type="Pfam" id="PF12796">
    <property type="entry name" value="Ank_2"/>
    <property type="match status" value="1"/>
</dbReference>
<proteinExistence type="predicted"/>
<sequence length="815" mass="89321">MDEFDENGWAHVHHAAYNGYYKSVNRFIKSREDQLELETQDGQQLTPLLLACMNGHVETVQLLVEELHANLKAKDRHLYGAVELAASKNHIKVVEYLLNLNSPDLQVWNNLIKGLSQSELETSCARALVELTTEENADLYLESFLKAGGVQAIVGLLKNALSSEESKVFALSVLLNLVRHPAGSEQLTNCRSVPPIILQLNDTPRDLYLPATRLLEALAYCEENKEAMISNGGIDSLVRLLQFSDDEEVVESALSTLRVLSSSNAEIQTSIGSNKDIWKSLVNLLTAIKNKHVLSAVAKTVSALVSEHTSNQNAFVAENGVQPLMELMRVRSRECQFAAVEGIHALADGNEGNQSIVTEHGCVMVLMRLLKRSRAADLRTKTAGALWAIAGAKNAQRRRSIAAEIGINLLIEFLSENLPESLHFIGSEALGVLALGVRNKRDEIAKANGVMPLVRLLGKVNTPGNIVRSVLQTLRALCLCLGFRPHVHNQEAVTKEGGLKFLIRYMVQARQDIIKVEAAYTLGCVCLSNNANMKAVLDHKDFSFLHMLRQLYDEDEEVHLLAGAALAVFAYNNVTNQRNIAMSGGVRYNAFLPFLESKNEEQSTYAAFQVVVLSRIIPDEDQSLTSATGIKLLVSHLNSNNEDIQTAAANFIGGLAHTRAGIPGAIISIGTIPLLGKLLMSQYETVQAAASVALGYLSYDSIGERQLLGVCRHDPFLYEVIQFHAGKVKLSPQFVERWQHCKMIGLPPITKKTDQLLSVEKKMVTAHFALDAEQAFTIASTNESPGGMASDGMPERKISASTSLRTGTVLRLPIA</sequence>
<comment type="caution">
    <text evidence="2">The sequence shown here is derived from an EMBL/GenBank/DDBJ whole genome shotgun (WGS) entry which is preliminary data.</text>
</comment>
<evidence type="ECO:0000313" key="3">
    <source>
        <dbReference type="Proteomes" id="UP001159427"/>
    </source>
</evidence>